<dbReference type="AlphaFoldDB" id="A0AAV7RII4"/>
<reference evidence="2" key="1">
    <citation type="journal article" date="2022" name="bioRxiv">
        <title>Sequencing and chromosome-scale assembly of the giantPleurodeles waltlgenome.</title>
        <authorList>
            <person name="Brown T."/>
            <person name="Elewa A."/>
            <person name="Iarovenko S."/>
            <person name="Subramanian E."/>
            <person name="Araus A.J."/>
            <person name="Petzold A."/>
            <person name="Susuki M."/>
            <person name="Suzuki K.-i.T."/>
            <person name="Hayashi T."/>
            <person name="Toyoda A."/>
            <person name="Oliveira C."/>
            <person name="Osipova E."/>
            <person name="Leigh N.D."/>
            <person name="Simon A."/>
            <person name="Yun M.H."/>
        </authorList>
    </citation>
    <scope>NUCLEOTIDE SEQUENCE</scope>
    <source>
        <strain evidence="2">20211129_DDA</strain>
        <tissue evidence="2">Liver</tissue>
    </source>
</reference>
<organism evidence="2 3">
    <name type="scientific">Pleurodeles waltl</name>
    <name type="common">Iberian ribbed newt</name>
    <dbReference type="NCBI Taxonomy" id="8319"/>
    <lineage>
        <taxon>Eukaryota</taxon>
        <taxon>Metazoa</taxon>
        <taxon>Chordata</taxon>
        <taxon>Craniata</taxon>
        <taxon>Vertebrata</taxon>
        <taxon>Euteleostomi</taxon>
        <taxon>Amphibia</taxon>
        <taxon>Batrachia</taxon>
        <taxon>Caudata</taxon>
        <taxon>Salamandroidea</taxon>
        <taxon>Salamandridae</taxon>
        <taxon>Pleurodelinae</taxon>
        <taxon>Pleurodeles</taxon>
    </lineage>
</organism>
<evidence type="ECO:0000313" key="3">
    <source>
        <dbReference type="Proteomes" id="UP001066276"/>
    </source>
</evidence>
<protein>
    <submittedName>
        <fullName evidence="2">Uncharacterized protein</fullName>
    </submittedName>
</protein>
<evidence type="ECO:0000313" key="2">
    <source>
        <dbReference type="EMBL" id="KAJ1150635.1"/>
    </source>
</evidence>
<keyword evidence="3" id="KW-1185">Reference proteome</keyword>
<dbReference type="EMBL" id="JANPWB010000009">
    <property type="protein sequence ID" value="KAJ1150635.1"/>
    <property type="molecule type" value="Genomic_DNA"/>
</dbReference>
<accession>A0AAV7RII4</accession>
<feature type="region of interest" description="Disordered" evidence="1">
    <location>
        <begin position="47"/>
        <end position="101"/>
    </location>
</feature>
<name>A0AAV7RII4_PLEWA</name>
<comment type="caution">
    <text evidence="2">The sequence shown here is derived from an EMBL/GenBank/DDBJ whole genome shotgun (WGS) entry which is preliminary data.</text>
</comment>
<sequence>MHKMSHVVKIVEDEILCWKAPTRLGYNISAFFIKMVLDGPRRDLGDSTLYEEEEGVLSTLESPQDASQLPHKPQDLGSKEVQNAVDSAQQKKVPRHRTTTQQVEHCRVECRGIGPVWA</sequence>
<dbReference type="Proteomes" id="UP001066276">
    <property type="component" value="Chromosome 5"/>
</dbReference>
<feature type="compositionally biased region" description="Polar residues" evidence="1">
    <location>
        <begin position="80"/>
        <end position="90"/>
    </location>
</feature>
<gene>
    <name evidence="2" type="ORF">NDU88_003425</name>
</gene>
<evidence type="ECO:0000256" key="1">
    <source>
        <dbReference type="SAM" id="MobiDB-lite"/>
    </source>
</evidence>
<proteinExistence type="predicted"/>